<protein>
    <submittedName>
        <fullName evidence="2">Ribosomal L7Ae/L30e/S12e/Gadd45 family protein</fullName>
    </submittedName>
</protein>
<accession>A0A9D1JEE9</accession>
<dbReference type="InterPro" id="IPR004038">
    <property type="entry name" value="Ribosomal_eL8/eL30/eS12/Gad45"/>
</dbReference>
<dbReference type="Pfam" id="PF01248">
    <property type="entry name" value="Ribosomal_L7Ae"/>
    <property type="match status" value="1"/>
</dbReference>
<reference evidence="2" key="1">
    <citation type="submission" date="2020-10" db="EMBL/GenBank/DDBJ databases">
        <authorList>
            <person name="Gilroy R."/>
        </authorList>
    </citation>
    <scope>NUCLEOTIDE SEQUENCE</scope>
    <source>
        <strain evidence="2">ChiW13-3771</strain>
    </source>
</reference>
<sequence>MRLVQNKVLSLLGLATRARKSVSGEFSVEKAVKEGKAQLVIVAGDASDNTKKQFRNMCAYYRVPIYFLCSKAEIGHAMGLEMRASVAVLDSGLAKAIEKQLTKQ</sequence>
<name>A0A9D1JEE9_9FIRM</name>
<dbReference type="EMBL" id="DVHN01000200">
    <property type="protein sequence ID" value="HIR90148.1"/>
    <property type="molecule type" value="Genomic_DNA"/>
</dbReference>
<dbReference type="Proteomes" id="UP000824201">
    <property type="component" value="Unassembled WGS sequence"/>
</dbReference>
<comment type="caution">
    <text evidence="2">The sequence shown here is derived from an EMBL/GenBank/DDBJ whole genome shotgun (WGS) entry which is preliminary data.</text>
</comment>
<dbReference type="Gene3D" id="3.30.1330.30">
    <property type="match status" value="1"/>
</dbReference>
<evidence type="ECO:0000259" key="1">
    <source>
        <dbReference type="Pfam" id="PF01248"/>
    </source>
</evidence>
<gene>
    <name evidence="2" type="ORF">IAC96_14485</name>
</gene>
<feature type="domain" description="Ribosomal protein eL8/eL30/eS12/Gadd45" evidence="1">
    <location>
        <begin position="7"/>
        <end position="95"/>
    </location>
</feature>
<dbReference type="AlphaFoldDB" id="A0A9D1JEE9"/>
<evidence type="ECO:0000313" key="3">
    <source>
        <dbReference type="Proteomes" id="UP000824201"/>
    </source>
</evidence>
<evidence type="ECO:0000313" key="2">
    <source>
        <dbReference type="EMBL" id="HIR90148.1"/>
    </source>
</evidence>
<organism evidence="2 3">
    <name type="scientific">Candidatus Fimimorpha faecalis</name>
    <dbReference type="NCBI Taxonomy" id="2840824"/>
    <lineage>
        <taxon>Bacteria</taxon>
        <taxon>Bacillati</taxon>
        <taxon>Bacillota</taxon>
        <taxon>Clostridia</taxon>
        <taxon>Eubacteriales</taxon>
        <taxon>Candidatus Fimimorpha</taxon>
    </lineage>
</organism>
<reference evidence="2" key="2">
    <citation type="journal article" date="2021" name="PeerJ">
        <title>Extensive microbial diversity within the chicken gut microbiome revealed by metagenomics and culture.</title>
        <authorList>
            <person name="Gilroy R."/>
            <person name="Ravi A."/>
            <person name="Getino M."/>
            <person name="Pursley I."/>
            <person name="Horton D.L."/>
            <person name="Alikhan N.F."/>
            <person name="Baker D."/>
            <person name="Gharbi K."/>
            <person name="Hall N."/>
            <person name="Watson M."/>
            <person name="Adriaenssens E.M."/>
            <person name="Foster-Nyarko E."/>
            <person name="Jarju S."/>
            <person name="Secka A."/>
            <person name="Antonio M."/>
            <person name="Oren A."/>
            <person name="Chaudhuri R.R."/>
            <person name="La Ragione R."/>
            <person name="Hildebrand F."/>
            <person name="Pallen M.J."/>
        </authorList>
    </citation>
    <scope>NUCLEOTIDE SEQUENCE</scope>
    <source>
        <strain evidence="2">ChiW13-3771</strain>
    </source>
</reference>
<dbReference type="SUPFAM" id="SSF55315">
    <property type="entry name" value="L30e-like"/>
    <property type="match status" value="1"/>
</dbReference>
<proteinExistence type="predicted"/>
<dbReference type="InterPro" id="IPR029064">
    <property type="entry name" value="Ribosomal_eL30-like_sf"/>
</dbReference>